<dbReference type="InterPro" id="IPR002502">
    <property type="entry name" value="Amidase_domain"/>
</dbReference>
<dbReference type="InterPro" id="IPR036505">
    <property type="entry name" value="Amidase/PGRP_sf"/>
</dbReference>
<dbReference type="EC" id="3.5.1.28" evidence="3"/>
<evidence type="ECO:0000256" key="7">
    <source>
        <dbReference type="ARBA" id="ARBA00023316"/>
    </source>
</evidence>
<dbReference type="Pfam" id="PF01510">
    <property type="entry name" value="Amidase_2"/>
    <property type="match status" value="1"/>
</dbReference>
<evidence type="ECO:0000256" key="4">
    <source>
        <dbReference type="ARBA" id="ARBA00022801"/>
    </source>
</evidence>
<feature type="transmembrane region" description="Helical" evidence="11">
    <location>
        <begin position="693"/>
        <end position="720"/>
    </location>
</feature>
<keyword evidence="7" id="KW-0961">Cell wall biogenesis/degradation</keyword>
<evidence type="ECO:0000259" key="12">
    <source>
        <dbReference type="SMART" id="SM00644"/>
    </source>
</evidence>
<evidence type="ECO:0000256" key="8">
    <source>
        <dbReference type="ARBA" id="ARBA00030881"/>
    </source>
</evidence>
<dbReference type="GO" id="GO:0030435">
    <property type="term" value="P:sporulation resulting in formation of a cellular spore"/>
    <property type="evidence" value="ECO:0007669"/>
    <property type="project" value="UniProtKB-KW"/>
</dbReference>
<dbReference type="InterPro" id="IPR036366">
    <property type="entry name" value="PGBDSf"/>
</dbReference>
<dbReference type="SUPFAM" id="SSF55846">
    <property type="entry name" value="N-acetylmuramoyl-L-alanine amidase-like"/>
    <property type="match status" value="1"/>
</dbReference>
<keyword evidence="11" id="KW-0472">Membrane</keyword>
<evidence type="ECO:0000256" key="2">
    <source>
        <dbReference type="ARBA" id="ARBA00007553"/>
    </source>
</evidence>
<evidence type="ECO:0000256" key="11">
    <source>
        <dbReference type="SAM" id="Phobius"/>
    </source>
</evidence>
<reference evidence="14" key="1">
    <citation type="submission" date="2016-09" db="EMBL/GenBank/DDBJ databases">
        <authorList>
            <person name="Varghese N."/>
            <person name="Submissions S."/>
        </authorList>
    </citation>
    <scope>NUCLEOTIDE SEQUENCE [LARGE SCALE GENOMIC DNA]</scope>
    <source>
        <strain evidence="14">S5</strain>
    </source>
</reference>
<accession>A0A1G6MYU7</accession>
<organism evidence="13 14">
    <name type="scientific">Pelagirhabdus alkalitolerans</name>
    <dbReference type="NCBI Taxonomy" id="1612202"/>
    <lineage>
        <taxon>Bacteria</taxon>
        <taxon>Bacillati</taxon>
        <taxon>Bacillota</taxon>
        <taxon>Bacilli</taxon>
        <taxon>Bacillales</taxon>
        <taxon>Bacillaceae</taxon>
        <taxon>Pelagirhabdus</taxon>
    </lineage>
</organism>
<protein>
    <recommendedName>
        <fullName evidence="3">N-acetylmuramoyl-L-alanine amidase</fullName>
        <ecNumber evidence="3">3.5.1.28</ecNumber>
    </recommendedName>
    <alternativeName>
        <fullName evidence="9">Autolysin</fullName>
    </alternativeName>
    <alternativeName>
        <fullName evidence="8">Cell wall hydrolase</fullName>
    </alternativeName>
</protein>
<evidence type="ECO:0000256" key="3">
    <source>
        <dbReference type="ARBA" id="ARBA00011901"/>
    </source>
</evidence>
<keyword evidence="14" id="KW-1185">Reference proteome</keyword>
<dbReference type="STRING" id="1612202.SAMN05421734_11315"/>
<evidence type="ECO:0000256" key="6">
    <source>
        <dbReference type="ARBA" id="ARBA00023287"/>
    </source>
</evidence>
<evidence type="ECO:0000256" key="1">
    <source>
        <dbReference type="ARBA" id="ARBA00001561"/>
    </source>
</evidence>
<dbReference type="InterPro" id="IPR036365">
    <property type="entry name" value="PGBD-like_sf"/>
</dbReference>
<keyword evidence="5" id="KW-0749">Sporulation</keyword>
<feature type="region of interest" description="Disordered" evidence="10">
    <location>
        <begin position="243"/>
        <end position="267"/>
    </location>
</feature>
<comment type="similarity">
    <text evidence="2">Belongs to the N-acetylmuramoyl-L-alanine amidase 2 family.</text>
</comment>
<dbReference type="InterPro" id="IPR002477">
    <property type="entry name" value="Peptidoglycan-bd-like"/>
</dbReference>
<keyword evidence="11" id="KW-0812">Transmembrane</keyword>
<dbReference type="PANTHER" id="PTHR30417:SF11">
    <property type="entry name" value="N-ACETYLMURAMOYL-L-ALANINE AMIDASE XLYA"/>
    <property type="match status" value="1"/>
</dbReference>
<keyword evidence="4" id="KW-0378">Hydrolase</keyword>
<dbReference type="Proteomes" id="UP000242949">
    <property type="component" value="Unassembled WGS sequence"/>
</dbReference>
<feature type="domain" description="N-acetylmuramoyl-L-alanine amidase" evidence="12">
    <location>
        <begin position="365"/>
        <end position="506"/>
    </location>
</feature>
<dbReference type="GO" id="GO:0009254">
    <property type="term" value="P:peptidoglycan turnover"/>
    <property type="evidence" value="ECO:0007669"/>
    <property type="project" value="TreeGrafter"/>
</dbReference>
<name>A0A1G6MYU7_9BACI</name>
<comment type="catalytic activity">
    <reaction evidence="1">
        <text>Hydrolyzes the link between N-acetylmuramoyl residues and L-amino acid residues in certain cell-wall glycopeptides.</text>
        <dbReference type="EC" id="3.5.1.28"/>
    </reaction>
</comment>
<dbReference type="InterPro" id="IPR051206">
    <property type="entry name" value="NAMLAA_amidase_2"/>
</dbReference>
<dbReference type="GO" id="GO:0071555">
    <property type="term" value="P:cell wall organization"/>
    <property type="evidence" value="ECO:0007669"/>
    <property type="project" value="UniProtKB-KW"/>
</dbReference>
<dbReference type="SUPFAM" id="SSF47090">
    <property type="entry name" value="PGBD-like"/>
    <property type="match status" value="4"/>
</dbReference>
<dbReference type="GO" id="GO:0008745">
    <property type="term" value="F:N-acetylmuramoyl-L-alanine amidase activity"/>
    <property type="evidence" value="ECO:0007669"/>
    <property type="project" value="UniProtKB-EC"/>
</dbReference>
<evidence type="ECO:0000256" key="10">
    <source>
        <dbReference type="SAM" id="MobiDB-lite"/>
    </source>
</evidence>
<dbReference type="Pfam" id="PF01471">
    <property type="entry name" value="PG_binding_1"/>
    <property type="match status" value="4"/>
</dbReference>
<gene>
    <name evidence="13" type="ORF">SAMN05421734_11315</name>
</gene>
<keyword evidence="6" id="KW-0178">Competence</keyword>
<feature type="compositionally biased region" description="Low complexity" evidence="10">
    <location>
        <begin position="250"/>
        <end position="259"/>
    </location>
</feature>
<dbReference type="CDD" id="cd06583">
    <property type="entry name" value="PGRP"/>
    <property type="match status" value="1"/>
</dbReference>
<dbReference type="Gene3D" id="1.10.101.10">
    <property type="entry name" value="PGBD-like superfamily/PGBD"/>
    <property type="match status" value="4"/>
</dbReference>
<proteinExistence type="inferred from homology"/>
<dbReference type="PANTHER" id="PTHR30417">
    <property type="entry name" value="N-ACETYLMURAMOYL-L-ALANINE AMIDASE AMID"/>
    <property type="match status" value="1"/>
</dbReference>
<dbReference type="SMART" id="SM00644">
    <property type="entry name" value="Ami_2"/>
    <property type="match status" value="1"/>
</dbReference>
<evidence type="ECO:0000256" key="9">
    <source>
        <dbReference type="ARBA" id="ARBA00032390"/>
    </source>
</evidence>
<dbReference type="Gene3D" id="3.40.80.10">
    <property type="entry name" value="Peptidoglycan recognition protein-like"/>
    <property type="match status" value="1"/>
</dbReference>
<evidence type="ECO:0000256" key="5">
    <source>
        <dbReference type="ARBA" id="ARBA00022969"/>
    </source>
</evidence>
<dbReference type="AlphaFoldDB" id="A0A1G6MYU7"/>
<dbReference type="EMBL" id="FMYI01000013">
    <property type="protein sequence ID" value="SDC60722.1"/>
    <property type="molecule type" value="Genomic_DNA"/>
</dbReference>
<dbReference type="GO" id="GO:0030420">
    <property type="term" value="P:establishment of competence for transformation"/>
    <property type="evidence" value="ECO:0007669"/>
    <property type="project" value="UniProtKB-KW"/>
</dbReference>
<dbReference type="GO" id="GO:0009253">
    <property type="term" value="P:peptidoglycan catabolic process"/>
    <property type="evidence" value="ECO:0007669"/>
    <property type="project" value="InterPro"/>
</dbReference>
<sequence>MNSTVLRIGDSGSEVEQLQQALVDNNFYPDINASDNGIDGIFGPKTEDAVERFQSVNNLTIDGIAGPETLEALGLNSNESSGSSSGGTVLRPGDTGEFVSELQEKLVNNNFYPDINADNNGIDGIYGPKTEDAVRRYQTMNGLTVDGIAGPETLTSLGLREDSSDEFENTNSIFQSGDSGNGVKVIQQALVDNNFYPDIQAPDNGVDGIYGPKTEDAVRRYQIMNGLTVDGIAGPETLTSLGISGGGSGSERSSGSYGSTLYPGDSGDAVRRLQEELVQNYFYPNRDEENNGVDGIYGPDTEDAVRRYQTMNGLTVDGIAGPETLGSLGLKADSSEDSEDPEGTDFSGGAIGDITFNQEFIPASNNNRPQYTMSPDYITIHETANTAPGATAHMHAMYVKNPSTSVSWHFTVDDRPVIFQHLPLYETGFHAGDGSGDGNRNSIGIELCVNDGGDFRQTRKNAAVLVRKLMDDYDIPISNVVTHNHWSGKRCPANLLNQFDSFLNQVMDSQHKKTDDEEEDESEDITYYNLNSHFADIDEQFTSESTTLSYSTSYEVNLGSLKGKLTGSIIFGDAEESDWDLPADQALEGNLLDSNINKILNKMMEESLLPGISDVGEARAKLDEIIGDKISNLMEVRVSTFDRDWGFNSDFPYIVDITYITVELLYEIDSNVYVKEKLTLDEIDWDKDDELRYALVFILVIVAAVMFAKAVSVATLIAWLKHLARVLRLLPTFA</sequence>
<keyword evidence="11" id="KW-1133">Transmembrane helix</keyword>
<evidence type="ECO:0000313" key="14">
    <source>
        <dbReference type="Proteomes" id="UP000242949"/>
    </source>
</evidence>
<evidence type="ECO:0000313" key="13">
    <source>
        <dbReference type="EMBL" id="SDC60722.1"/>
    </source>
</evidence>